<evidence type="ECO:0000256" key="1">
    <source>
        <dbReference type="SAM" id="MobiDB-lite"/>
    </source>
</evidence>
<evidence type="ECO:0000313" key="3">
    <source>
        <dbReference type="Proteomes" id="UP000612055"/>
    </source>
</evidence>
<proteinExistence type="predicted"/>
<evidence type="ECO:0000313" key="2">
    <source>
        <dbReference type="EMBL" id="KAG2499122.1"/>
    </source>
</evidence>
<dbReference type="AlphaFoldDB" id="A0A836C4V7"/>
<sequence length="203" mass="20478">MHLARLCSNASAGCSSASALAPAACAALQARGLAGFTKANIKGAVTTNKKGGARDGPDESNPRLSPVVTLLSPPPRQAVPLTPEQQAAVAEHEATTFAEHQAWVRDMAVKFQLQKAALHALPEPLRQMATQPDTSPLPLNRKYLFDTPPEAYRDVAAKPEAAGGEAAGAAASDKAGGPGAAGGKAGKQGGGDKAGRQGGSGGR</sequence>
<dbReference type="OrthoDB" id="64875at2759"/>
<feature type="compositionally biased region" description="Gly residues" evidence="1">
    <location>
        <begin position="176"/>
        <end position="203"/>
    </location>
</feature>
<accession>A0A836C4V7</accession>
<comment type="caution">
    <text evidence="2">The sequence shown here is derived from an EMBL/GenBank/DDBJ whole genome shotgun (WGS) entry which is preliminary data.</text>
</comment>
<keyword evidence="3" id="KW-1185">Reference proteome</keyword>
<name>A0A836C4V7_9CHLO</name>
<dbReference type="EMBL" id="JAEHOE010000007">
    <property type="protein sequence ID" value="KAG2499122.1"/>
    <property type="molecule type" value="Genomic_DNA"/>
</dbReference>
<dbReference type="Proteomes" id="UP000612055">
    <property type="component" value="Unassembled WGS sequence"/>
</dbReference>
<feature type="region of interest" description="Disordered" evidence="1">
    <location>
        <begin position="154"/>
        <end position="203"/>
    </location>
</feature>
<protein>
    <submittedName>
        <fullName evidence="2">Uncharacterized protein</fullName>
    </submittedName>
</protein>
<gene>
    <name evidence="2" type="ORF">HYH03_002705</name>
</gene>
<organism evidence="2 3">
    <name type="scientific">Edaphochlamys debaryana</name>
    <dbReference type="NCBI Taxonomy" id="47281"/>
    <lineage>
        <taxon>Eukaryota</taxon>
        <taxon>Viridiplantae</taxon>
        <taxon>Chlorophyta</taxon>
        <taxon>core chlorophytes</taxon>
        <taxon>Chlorophyceae</taxon>
        <taxon>CS clade</taxon>
        <taxon>Chlamydomonadales</taxon>
        <taxon>Chlamydomonadales incertae sedis</taxon>
        <taxon>Edaphochlamys</taxon>
    </lineage>
</organism>
<feature type="compositionally biased region" description="Low complexity" evidence="1">
    <location>
        <begin position="158"/>
        <end position="175"/>
    </location>
</feature>
<reference evidence="2" key="1">
    <citation type="journal article" date="2020" name="bioRxiv">
        <title>Comparative genomics of Chlamydomonas.</title>
        <authorList>
            <person name="Craig R.J."/>
            <person name="Hasan A.R."/>
            <person name="Ness R.W."/>
            <person name="Keightley P.D."/>
        </authorList>
    </citation>
    <scope>NUCLEOTIDE SEQUENCE</scope>
    <source>
        <strain evidence="2">CCAP 11/70</strain>
    </source>
</reference>